<reference evidence="2 3" key="1">
    <citation type="journal article" date="2019" name="Commun. Biol.">
        <title>The bagworm genome reveals a unique fibroin gene that provides high tensile strength.</title>
        <authorList>
            <person name="Kono N."/>
            <person name="Nakamura H."/>
            <person name="Ohtoshi R."/>
            <person name="Tomita M."/>
            <person name="Numata K."/>
            <person name="Arakawa K."/>
        </authorList>
    </citation>
    <scope>NUCLEOTIDE SEQUENCE [LARGE SCALE GENOMIC DNA]</scope>
</reference>
<dbReference type="Proteomes" id="UP000299102">
    <property type="component" value="Unassembled WGS sequence"/>
</dbReference>
<protein>
    <submittedName>
        <fullName evidence="2">Uncharacterized protein</fullName>
    </submittedName>
</protein>
<feature type="region of interest" description="Disordered" evidence="1">
    <location>
        <begin position="205"/>
        <end position="229"/>
    </location>
</feature>
<feature type="region of interest" description="Disordered" evidence="1">
    <location>
        <begin position="165"/>
        <end position="190"/>
    </location>
</feature>
<evidence type="ECO:0000256" key="1">
    <source>
        <dbReference type="SAM" id="MobiDB-lite"/>
    </source>
</evidence>
<comment type="caution">
    <text evidence="2">The sequence shown here is derived from an EMBL/GenBank/DDBJ whole genome shotgun (WGS) entry which is preliminary data.</text>
</comment>
<keyword evidence="3" id="KW-1185">Reference proteome</keyword>
<dbReference type="AlphaFoldDB" id="A0A4C1WSC5"/>
<accession>A0A4C1WSC5</accession>
<name>A0A4C1WSC5_EUMVA</name>
<evidence type="ECO:0000313" key="2">
    <source>
        <dbReference type="EMBL" id="GBP53024.1"/>
    </source>
</evidence>
<proteinExistence type="predicted"/>
<feature type="compositionally biased region" description="Basic and acidic residues" evidence="1">
    <location>
        <begin position="166"/>
        <end position="185"/>
    </location>
</feature>
<organism evidence="2 3">
    <name type="scientific">Eumeta variegata</name>
    <name type="common">Bagworm moth</name>
    <name type="synonym">Eumeta japonica</name>
    <dbReference type="NCBI Taxonomy" id="151549"/>
    <lineage>
        <taxon>Eukaryota</taxon>
        <taxon>Metazoa</taxon>
        <taxon>Ecdysozoa</taxon>
        <taxon>Arthropoda</taxon>
        <taxon>Hexapoda</taxon>
        <taxon>Insecta</taxon>
        <taxon>Pterygota</taxon>
        <taxon>Neoptera</taxon>
        <taxon>Endopterygota</taxon>
        <taxon>Lepidoptera</taxon>
        <taxon>Glossata</taxon>
        <taxon>Ditrysia</taxon>
        <taxon>Tineoidea</taxon>
        <taxon>Psychidae</taxon>
        <taxon>Oiketicinae</taxon>
        <taxon>Eumeta</taxon>
    </lineage>
</organism>
<sequence>MALCNRGRMFQRQLDLRNSAVSSAKSASWTPVFGRRTSFTYAEYSRGETVESRDFSRSSKAIELSGFVRAGVGTAPSVLKALASPQQLLATRARQNYPKAVVDHCIDVVESDHLDGSNLDQLNRSGFVRSWVFHTLFSGAAGDQEDLSVGTPTLSSTVTAVSGSDGEVKCAPHTRGGAEREERTGKGRGVTTRVALMSALRIPGAMPAHDGRDAGSLQAGGALPETISP</sequence>
<evidence type="ECO:0000313" key="3">
    <source>
        <dbReference type="Proteomes" id="UP000299102"/>
    </source>
</evidence>
<gene>
    <name evidence="2" type="ORF">EVAR_80986_1</name>
</gene>
<dbReference type="EMBL" id="BGZK01000614">
    <property type="protein sequence ID" value="GBP53024.1"/>
    <property type="molecule type" value="Genomic_DNA"/>
</dbReference>